<dbReference type="InterPro" id="IPR036907">
    <property type="entry name" value="5'-Nucleotdase_C_sf"/>
</dbReference>
<sequence>MIPLRKRFTAGLTALCLGLGTHLMAQPRAAADPADCTPTGTVSMFTYNDFHGRLANAAALFTPVEKARASQGDANVALISSGDDIGGSTFESMADDDNPTLKVMAAAGLSARTVGNHEFDKGWADLAGRVNPAVPGVDQLGANVYLKGTRQVASPLKAYTTFKVGELDVAVIGAVTGDLPSLVSPAGISDLTIGDPVDAVNETVSQLPEGIDLVIASIHEGAPNGNGTGDDQATASPNFRKMWTGIDPRIRVVLGGHTHQTYSWTNDKGQLFTQAGSYAAALNELKAGVTGDGALCGISNTTTKIDAKAFDTSLPRIREITDIVSAAVTKADEIGAQVIGQASEAISTPTGNSDVRDVESPMSNMVAQMFREVLGGDDPYFIGVQNPGGTRDSFDSGEITYKEAALALPFANTLMATRLTGAQFKTVLEQQWQRNDKGEIPSRPFLRLGLSSNVSYTYDESRPEGDRITSVFVGDSPLDPERLYTVGSTSFLIAGGDNFREFAKGTGTRDTGRVDLEAWTDWVKTRQTLSPSYVKRGLSLVDAPTEINRNGGTATFNFDVPGGDAKAREGVDFLLGEAAGASPKDPAKVSPALANNGVEVFLGGTSVGSGTVTDGRAKVDVTLPGGCSAPTGTQTLTFKFTPSGTLAHRQVNITGDDSSCTPAPPKPDPTGTPSPAPVRPGLPRTGS</sequence>
<dbReference type="InterPro" id="IPR006179">
    <property type="entry name" value="5_nucleotidase/apyrase"/>
</dbReference>
<comment type="similarity">
    <text evidence="2">Belongs to the 5'-nucleotidase family.</text>
</comment>
<feature type="domain" description="Calcineurin-like phosphoesterase" evidence="4">
    <location>
        <begin position="48"/>
        <end position="260"/>
    </location>
</feature>
<organism evidence="6 7">
    <name type="scientific">Arachnia propionica</name>
    <dbReference type="NCBI Taxonomy" id="1750"/>
    <lineage>
        <taxon>Bacteria</taxon>
        <taxon>Bacillati</taxon>
        <taxon>Actinomycetota</taxon>
        <taxon>Actinomycetes</taxon>
        <taxon>Propionibacteriales</taxon>
        <taxon>Propionibacteriaceae</taxon>
        <taxon>Arachnia</taxon>
    </lineage>
</organism>
<protein>
    <submittedName>
        <fullName evidence="6">Endonuclease YhcR</fullName>
        <ecNumber evidence="6">3.1.31.-</ecNumber>
    </submittedName>
</protein>
<gene>
    <name evidence="6" type="primary">yhcR</name>
    <name evidence="6" type="ORF">NCTC12967_01714</name>
</gene>
<dbReference type="PANTHER" id="PTHR11575:SF24">
    <property type="entry name" value="5'-NUCLEOTIDASE"/>
    <property type="match status" value="1"/>
</dbReference>
<dbReference type="SUPFAM" id="SSF55816">
    <property type="entry name" value="5'-nucleotidase (syn. UDP-sugar hydrolase), C-terminal domain"/>
    <property type="match status" value="1"/>
</dbReference>
<evidence type="ECO:0000313" key="7">
    <source>
        <dbReference type="Proteomes" id="UP000273044"/>
    </source>
</evidence>
<evidence type="ECO:0000256" key="3">
    <source>
        <dbReference type="SAM" id="MobiDB-lite"/>
    </source>
</evidence>
<evidence type="ECO:0000313" key="6">
    <source>
        <dbReference type="EMBL" id="VEH70419.1"/>
    </source>
</evidence>
<evidence type="ECO:0000256" key="1">
    <source>
        <dbReference type="ARBA" id="ARBA00022729"/>
    </source>
</evidence>
<keyword evidence="7" id="KW-1185">Reference proteome</keyword>
<dbReference type="GO" id="GO:0000166">
    <property type="term" value="F:nucleotide binding"/>
    <property type="evidence" value="ECO:0007669"/>
    <property type="project" value="UniProtKB-KW"/>
</dbReference>
<name>A0A3S4UUX0_9ACTN</name>
<dbReference type="GO" id="GO:0004519">
    <property type="term" value="F:endonuclease activity"/>
    <property type="evidence" value="ECO:0007669"/>
    <property type="project" value="UniProtKB-KW"/>
</dbReference>
<dbReference type="Gene3D" id="3.60.21.10">
    <property type="match status" value="1"/>
</dbReference>
<accession>A0A3S4UUX0</accession>
<dbReference type="GO" id="GO:0008253">
    <property type="term" value="F:5'-nucleotidase activity"/>
    <property type="evidence" value="ECO:0007669"/>
    <property type="project" value="TreeGrafter"/>
</dbReference>
<dbReference type="GO" id="GO:0030288">
    <property type="term" value="C:outer membrane-bounded periplasmic space"/>
    <property type="evidence" value="ECO:0007669"/>
    <property type="project" value="TreeGrafter"/>
</dbReference>
<keyword evidence="1 2" id="KW-0732">Signal</keyword>
<dbReference type="SUPFAM" id="SSF56300">
    <property type="entry name" value="Metallo-dependent phosphatases"/>
    <property type="match status" value="1"/>
</dbReference>
<dbReference type="Gene3D" id="3.90.780.10">
    <property type="entry name" value="5'-Nucleotidase, C-terminal domain"/>
    <property type="match status" value="1"/>
</dbReference>
<dbReference type="PANTHER" id="PTHR11575">
    <property type="entry name" value="5'-NUCLEOTIDASE-RELATED"/>
    <property type="match status" value="1"/>
</dbReference>
<reference evidence="6 7" key="1">
    <citation type="submission" date="2018-12" db="EMBL/GenBank/DDBJ databases">
        <authorList>
            <consortium name="Pathogen Informatics"/>
        </authorList>
    </citation>
    <scope>NUCLEOTIDE SEQUENCE [LARGE SCALE GENOMIC DNA]</scope>
    <source>
        <strain evidence="6 7">NCTC12967</strain>
    </source>
</reference>
<dbReference type="AlphaFoldDB" id="A0A3S4UUX0"/>
<feature type="compositionally biased region" description="Pro residues" evidence="3">
    <location>
        <begin position="662"/>
        <end position="680"/>
    </location>
</feature>
<feature type="region of interest" description="Disordered" evidence="3">
    <location>
        <begin position="653"/>
        <end position="687"/>
    </location>
</feature>
<feature type="domain" description="5'-Nucleotidase C-terminal" evidence="5">
    <location>
        <begin position="338"/>
        <end position="502"/>
    </location>
</feature>
<dbReference type="GO" id="GO:0009166">
    <property type="term" value="P:nucleotide catabolic process"/>
    <property type="evidence" value="ECO:0007669"/>
    <property type="project" value="InterPro"/>
</dbReference>
<evidence type="ECO:0000259" key="4">
    <source>
        <dbReference type="Pfam" id="PF00149"/>
    </source>
</evidence>
<dbReference type="GO" id="GO:0008768">
    <property type="term" value="F:UDP-sugar diphosphatase activity"/>
    <property type="evidence" value="ECO:0007669"/>
    <property type="project" value="TreeGrafter"/>
</dbReference>
<feature type="chain" id="PRO_5039751165" evidence="2">
    <location>
        <begin position="26"/>
        <end position="687"/>
    </location>
</feature>
<dbReference type="InterPro" id="IPR004843">
    <property type="entry name" value="Calcineurin-like_PHP"/>
</dbReference>
<dbReference type="Pfam" id="PF02872">
    <property type="entry name" value="5_nucleotid_C"/>
    <property type="match status" value="1"/>
</dbReference>
<dbReference type="InterPro" id="IPR029052">
    <property type="entry name" value="Metallo-depent_PP-like"/>
</dbReference>
<dbReference type="EMBL" id="LR134406">
    <property type="protein sequence ID" value="VEH70419.1"/>
    <property type="molecule type" value="Genomic_DNA"/>
</dbReference>
<dbReference type="Pfam" id="PF00149">
    <property type="entry name" value="Metallophos"/>
    <property type="match status" value="1"/>
</dbReference>
<dbReference type="EC" id="3.1.31.-" evidence="6"/>
<evidence type="ECO:0000256" key="2">
    <source>
        <dbReference type="RuleBase" id="RU362119"/>
    </source>
</evidence>
<dbReference type="Proteomes" id="UP000273044">
    <property type="component" value="Chromosome"/>
</dbReference>
<keyword evidence="6" id="KW-0540">Nuclease</keyword>
<evidence type="ECO:0000259" key="5">
    <source>
        <dbReference type="Pfam" id="PF02872"/>
    </source>
</evidence>
<dbReference type="PRINTS" id="PR01607">
    <property type="entry name" value="APYRASEFAMLY"/>
</dbReference>
<dbReference type="InterPro" id="IPR008334">
    <property type="entry name" value="5'-Nucleotdase_C"/>
</dbReference>
<keyword evidence="2 6" id="KW-0378">Hydrolase</keyword>
<keyword evidence="6" id="KW-0255">Endonuclease</keyword>
<keyword evidence="2" id="KW-0547">Nucleotide-binding</keyword>
<feature type="signal peptide" evidence="2">
    <location>
        <begin position="1"/>
        <end position="25"/>
    </location>
</feature>
<proteinExistence type="inferred from homology"/>